<dbReference type="Gene3D" id="3.20.170.20">
    <property type="entry name" value="Protein of unknown function DUF952"/>
    <property type="match status" value="1"/>
</dbReference>
<organism evidence="1">
    <name type="scientific">marine metagenome</name>
    <dbReference type="NCBI Taxonomy" id="408172"/>
    <lineage>
        <taxon>unclassified sequences</taxon>
        <taxon>metagenomes</taxon>
        <taxon>ecological metagenomes</taxon>
    </lineage>
</organism>
<dbReference type="SUPFAM" id="SSF56399">
    <property type="entry name" value="ADP-ribosylation"/>
    <property type="match status" value="1"/>
</dbReference>
<dbReference type="Pfam" id="PF06108">
    <property type="entry name" value="DUF952"/>
    <property type="match status" value="1"/>
</dbReference>
<gene>
    <name evidence="1" type="ORF">METZ01_LOCUS224070</name>
</gene>
<dbReference type="PANTHER" id="PTHR34129:SF1">
    <property type="entry name" value="DUF952 DOMAIN-CONTAINING PROTEIN"/>
    <property type="match status" value="1"/>
</dbReference>
<evidence type="ECO:0008006" key="2">
    <source>
        <dbReference type="Google" id="ProtNLM"/>
    </source>
</evidence>
<dbReference type="AlphaFoldDB" id="A0A382G7H6"/>
<evidence type="ECO:0000313" key="1">
    <source>
        <dbReference type="EMBL" id="SVB71216.1"/>
    </source>
</evidence>
<protein>
    <recommendedName>
        <fullName evidence="2">DUF952 domain-containing protein</fullName>
    </recommendedName>
</protein>
<sequence>MIEKLPYSGSDYAVLPLKYDDCIGQYGCMSDELIYHVCDGVAWRAAVGTDDYVGSPDDLRDGFMHFSTKAQVRTSVARHRAEQIGLVLLIVTTEMLGSNLKWEPSRGGQLFPHLYGKLPRSAVVEAIELPLGPDGMHEFPDGYPGLEESEI</sequence>
<dbReference type="PANTHER" id="PTHR34129">
    <property type="entry name" value="BLR1139 PROTEIN"/>
    <property type="match status" value="1"/>
</dbReference>
<dbReference type="EMBL" id="UINC01054009">
    <property type="protein sequence ID" value="SVB71216.1"/>
    <property type="molecule type" value="Genomic_DNA"/>
</dbReference>
<reference evidence="1" key="1">
    <citation type="submission" date="2018-05" db="EMBL/GenBank/DDBJ databases">
        <authorList>
            <person name="Lanie J.A."/>
            <person name="Ng W.-L."/>
            <person name="Kazmierczak K.M."/>
            <person name="Andrzejewski T.M."/>
            <person name="Davidsen T.M."/>
            <person name="Wayne K.J."/>
            <person name="Tettelin H."/>
            <person name="Glass J.I."/>
            <person name="Rusch D."/>
            <person name="Podicherti R."/>
            <person name="Tsui H.-C.T."/>
            <person name="Winkler M.E."/>
        </authorList>
    </citation>
    <scope>NUCLEOTIDE SEQUENCE</scope>
</reference>
<name>A0A382G7H6_9ZZZZ</name>
<proteinExistence type="predicted"/>
<dbReference type="InterPro" id="IPR009297">
    <property type="entry name" value="DUF952"/>
</dbReference>
<accession>A0A382G7H6</accession>